<keyword evidence="9 10" id="KW-0472">Membrane</keyword>
<dbReference type="NCBIfam" id="NF009776">
    <property type="entry name" value="PRK13275.1"/>
    <property type="match status" value="1"/>
</dbReference>
<dbReference type="GO" id="GO:0006730">
    <property type="term" value="P:one-carbon metabolic process"/>
    <property type="evidence" value="ECO:0007669"/>
    <property type="project" value="UniProtKB-UniRule"/>
</dbReference>
<dbReference type="GO" id="GO:0032259">
    <property type="term" value="P:methylation"/>
    <property type="evidence" value="ECO:0007669"/>
    <property type="project" value="UniProtKB-KW"/>
</dbReference>
<keyword evidence="2 10" id="KW-0554">One-carbon metabolism</keyword>
<dbReference type="EMBL" id="QZAB01000407">
    <property type="protein sequence ID" value="RQD83148.1"/>
    <property type="molecule type" value="Genomic_DNA"/>
</dbReference>
<dbReference type="GO" id="GO:0030269">
    <property type="term" value="F:tetrahydromethanopterin S-methyltransferase activity"/>
    <property type="evidence" value="ECO:0007669"/>
    <property type="project" value="UniProtKB-UniRule"/>
</dbReference>
<evidence type="ECO:0000256" key="10">
    <source>
        <dbReference type="HAMAP-Rule" id="MF_01099"/>
    </source>
</evidence>
<evidence type="ECO:0000256" key="4">
    <source>
        <dbReference type="ARBA" id="ARBA00022679"/>
    </source>
</evidence>
<dbReference type="RefSeq" id="WP_259134223.1">
    <property type="nucleotide sequence ID" value="NZ_JANUCS010000005.1"/>
</dbReference>
<evidence type="ECO:0000256" key="7">
    <source>
        <dbReference type="ARBA" id="ARBA00022989"/>
    </source>
</evidence>
<comment type="subcellular location">
    <subcellularLocation>
        <location evidence="10">Cell membrane</location>
        <topology evidence="10">Single-pass membrane protein</topology>
    </subcellularLocation>
</comment>
<keyword evidence="4 10" id="KW-0808">Transferase</keyword>
<evidence type="ECO:0000256" key="8">
    <source>
        <dbReference type="ARBA" id="ARBA00022994"/>
    </source>
</evidence>
<dbReference type="UniPathway" id="UPA00640">
    <property type="reaction ID" value="UER00698"/>
</dbReference>
<keyword evidence="7 10" id="KW-1133">Transmembrane helix</keyword>
<evidence type="ECO:0000313" key="13">
    <source>
        <dbReference type="Proteomes" id="UP000284763"/>
    </source>
</evidence>
<dbReference type="Proteomes" id="UP000284763">
    <property type="component" value="Unassembled WGS sequence"/>
</dbReference>
<dbReference type="NCBIfam" id="TIGR02507">
    <property type="entry name" value="MtrF"/>
    <property type="match status" value="1"/>
</dbReference>
<evidence type="ECO:0000259" key="11">
    <source>
        <dbReference type="Pfam" id="PF09472"/>
    </source>
</evidence>
<dbReference type="InterPro" id="IPR013347">
    <property type="entry name" value="MeTrfase_F_su"/>
</dbReference>
<feature type="domain" description="Tetrahydromethanopterin S-methyltransferase F subunit" evidence="11">
    <location>
        <begin position="9"/>
        <end position="71"/>
    </location>
</feature>
<sequence>MSEENQGSGVPTVVKPQMGTIDNTMKSIEYRAQLIARNQKLDSGVAAAGMKGFAIGFVLTVLFVLILPMIIWQVL</sequence>
<keyword evidence="8 10" id="KW-0484">Methanogenesis</keyword>
<dbReference type="GO" id="GO:0005886">
    <property type="term" value="C:plasma membrane"/>
    <property type="evidence" value="ECO:0007669"/>
    <property type="project" value="UniProtKB-SubCell"/>
</dbReference>
<keyword evidence="5 10" id="KW-0812">Transmembrane</keyword>
<dbReference type="Pfam" id="PF09472">
    <property type="entry name" value="MtrF"/>
    <property type="match status" value="1"/>
</dbReference>
<comment type="subunit">
    <text evidence="10">The complex is composed of 8 subunits; MtrA, MtrB, MtrC, MtrD, MtrE, MtrF, MtrG and MtrH.</text>
</comment>
<evidence type="ECO:0000256" key="2">
    <source>
        <dbReference type="ARBA" id="ARBA00022563"/>
    </source>
</evidence>
<evidence type="ECO:0000256" key="1">
    <source>
        <dbReference type="ARBA" id="ARBA00022475"/>
    </source>
</evidence>
<keyword evidence="6 10" id="KW-1278">Translocase</keyword>
<name>A0A3R7YH00_9EURY</name>
<feature type="transmembrane region" description="Helical" evidence="10">
    <location>
        <begin position="53"/>
        <end position="72"/>
    </location>
</feature>
<comment type="similarity">
    <text evidence="10">Belongs to the MtrF family.</text>
</comment>
<comment type="function">
    <text evidence="10">Part of a complex that catalyzes the formation of methyl-coenzyme M and tetrahydromethanopterin from coenzyme M and methyl-tetrahydromethanopterin. This is an energy-conserving, sodium-ion translocating step.</text>
</comment>
<evidence type="ECO:0000256" key="3">
    <source>
        <dbReference type="ARBA" id="ARBA00022603"/>
    </source>
</evidence>
<evidence type="ECO:0000256" key="5">
    <source>
        <dbReference type="ARBA" id="ARBA00022692"/>
    </source>
</evidence>
<dbReference type="EC" id="7.2.1.4" evidence="10"/>
<comment type="caution">
    <text evidence="12">The sequence shown here is derived from an EMBL/GenBank/DDBJ whole genome shotgun (WGS) entry which is preliminary data.</text>
</comment>
<dbReference type="InterPro" id="IPR011307">
    <property type="entry name" value="MeTrfase_F"/>
</dbReference>
<evidence type="ECO:0000313" key="12">
    <source>
        <dbReference type="EMBL" id="RQD83148.1"/>
    </source>
</evidence>
<protein>
    <recommendedName>
        <fullName evidence="10">Tetrahydromethanopterin S-methyltransferase subunit F</fullName>
        <ecNumber evidence="10">7.2.1.4</ecNumber>
    </recommendedName>
    <alternativeName>
        <fullName evidence="10">N5-methyltetrahydromethanopterin--coenzyme M methyltransferase subunit F</fullName>
    </alternativeName>
</protein>
<keyword evidence="3 10" id="KW-0489">Methyltransferase</keyword>
<gene>
    <name evidence="10" type="primary">mtrF</name>
    <name evidence="12" type="ORF">D5R95_06415</name>
</gene>
<dbReference type="AlphaFoldDB" id="A0A3R7YH00"/>
<keyword evidence="1 10" id="KW-1003">Cell membrane</keyword>
<comment type="catalytic activity">
    <reaction evidence="10">
        <text>5-methyl-5,6,7,8-tetrahydromethanopterin + coenzyme M + 2 Na(+)(in) = 5,6,7,8-tetrahydromethanopterin + methyl-coenzyme M + 2 Na(+)(out)</text>
        <dbReference type="Rhea" id="RHEA:53492"/>
        <dbReference type="ChEBI" id="CHEBI:29101"/>
        <dbReference type="ChEBI" id="CHEBI:58103"/>
        <dbReference type="ChEBI" id="CHEBI:58116"/>
        <dbReference type="ChEBI" id="CHEBI:58286"/>
        <dbReference type="ChEBI" id="CHEBI:58319"/>
        <dbReference type="EC" id="7.2.1.4"/>
    </reaction>
</comment>
<reference evidence="12 13" key="1">
    <citation type="submission" date="2018-08" db="EMBL/GenBank/DDBJ databases">
        <title>The metabolism and importance of syntrophic acetate oxidation coupled to methane or sulfide production in haloalkaline environments.</title>
        <authorList>
            <person name="Timmers P.H.A."/>
            <person name="Vavourakis C.D."/>
            <person name="Sorokin D.Y."/>
            <person name="Sinninghe Damste J.S."/>
            <person name="Muyzer G."/>
            <person name="Stams A.J.M."/>
            <person name="Plugge C.M."/>
        </authorList>
    </citation>
    <scope>NUCLEOTIDE SEQUENCE [LARGE SCALE GENOMIC DNA]</scope>
    <source>
        <strain evidence="12">MSAO_Arc3</strain>
    </source>
</reference>
<organism evidence="12 13">
    <name type="scientific">Methanosalsum natronophilum</name>
    <dbReference type="NCBI Taxonomy" id="768733"/>
    <lineage>
        <taxon>Archaea</taxon>
        <taxon>Methanobacteriati</taxon>
        <taxon>Methanobacteriota</taxon>
        <taxon>Stenosarchaea group</taxon>
        <taxon>Methanomicrobia</taxon>
        <taxon>Methanosarcinales</taxon>
        <taxon>Methanosarcinaceae</taxon>
        <taxon>Methanosalsum</taxon>
    </lineage>
</organism>
<evidence type="ECO:0000256" key="6">
    <source>
        <dbReference type="ARBA" id="ARBA00022967"/>
    </source>
</evidence>
<dbReference type="HAMAP" id="MF_01099">
    <property type="entry name" value="MtrF"/>
    <property type="match status" value="1"/>
</dbReference>
<evidence type="ECO:0000256" key="9">
    <source>
        <dbReference type="ARBA" id="ARBA00023136"/>
    </source>
</evidence>
<accession>A0A3R7YH00</accession>
<comment type="pathway">
    <text evidence="10">One-carbon metabolism; methanogenesis from CO(2); methyl-coenzyme M from 5,10-methylene-5,6,7,8-tetrahydromethanopterin: step 2/2.</text>
</comment>
<proteinExistence type="inferred from homology"/>
<dbReference type="GO" id="GO:0019386">
    <property type="term" value="P:methanogenesis, from carbon dioxide"/>
    <property type="evidence" value="ECO:0007669"/>
    <property type="project" value="UniProtKB-UniRule"/>
</dbReference>